<dbReference type="PANTHER" id="PTHR19346:SF4">
    <property type="entry name" value="SUGAR PHOSPHATE TRANSPORTER DOMAIN-CONTAINING PROTEIN"/>
    <property type="match status" value="1"/>
</dbReference>
<comment type="caution">
    <text evidence="3">The sequence shown here is derived from an EMBL/GenBank/DDBJ whole genome shotgun (WGS) entry which is preliminary data.</text>
</comment>
<name>A0A5A8DQ33_CAFRO</name>
<keyword evidence="2" id="KW-0812">Transmembrane</keyword>
<evidence type="ECO:0008006" key="5">
    <source>
        <dbReference type="Google" id="ProtNLM"/>
    </source>
</evidence>
<feature type="region of interest" description="Disordered" evidence="1">
    <location>
        <begin position="478"/>
        <end position="497"/>
    </location>
</feature>
<dbReference type="AlphaFoldDB" id="A0A5A8DQ33"/>
<dbReference type="SUPFAM" id="SSF103481">
    <property type="entry name" value="Multidrug resistance efflux transporter EmrE"/>
    <property type="match status" value="1"/>
</dbReference>
<dbReference type="InterPro" id="IPR037185">
    <property type="entry name" value="EmrE-like"/>
</dbReference>
<dbReference type="PANTHER" id="PTHR19346">
    <property type="entry name" value="SUGAR PHOSPHATE TRANSPORTER DOMAIN-CONTAINING PROTEIN"/>
    <property type="match status" value="1"/>
</dbReference>
<organism evidence="3 4">
    <name type="scientific">Cafeteria roenbergensis</name>
    <name type="common">Marine flagellate</name>
    <dbReference type="NCBI Taxonomy" id="33653"/>
    <lineage>
        <taxon>Eukaryota</taxon>
        <taxon>Sar</taxon>
        <taxon>Stramenopiles</taxon>
        <taxon>Bigyra</taxon>
        <taxon>Opalozoa</taxon>
        <taxon>Bicosoecida</taxon>
        <taxon>Cafeteriaceae</taxon>
        <taxon>Cafeteria</taxon>
    </lineage>
</organism>
<feature type="compositionally biased region" description="Acidic residues" evidence="1">
    <location>
        <begin position="237"/>
        <end position="251"/>
    </location>
</feature>
<evidence type="ECO:0000313" key="4">
    <source>
        <dbReference type="Proteomes" id="UP000325113"/>
    </source>
</evidence>
<evidence type="ECO:0000313" key="3">
    <source>
        <dbReference type="EMBL" id="KAA0167492.1"/>
    </source>
</evidence>
<dbReference type="Proteomes" id="UP000325113">
    <property type="component" value="Unassembled WGS sequence"/>
</dbReference>
<feature type="transmembrane region" description="Helical" evidence="2">
    <location>
        <begin position="198"/>
        <end position="215"/>
    </location>
</feature>
<sequence length="497" mass="52532">MRAWVRNALVGAVLLGMCASWVIMSETLTTIQVGFEKPFFIAFVVHVGYGILLPAGVASAIYRVRTGRAKFACAELLCCGERSGRWAYGKGREAVRGPPPLFPSPLSVLLLASVGLSFLIVAVAYTWYKSLPLTSVPANNAIYQSCSAAVFVFSVLLLGEKFTWHKLVAVAISISGIVLVAFGGSTSDATDSTPTAEGYILVVVSVVTYAFYEVLYAKIGEAHHACPGAPGVKSHEEEDEEEEDAEGEGEGEASAAARATTGSAFKADAGAKWARGRELSGVSGALSPGQSSATALLLSGEEGSVGEAESGPGADRDAQLEEAAQRLGAWAAPPSGLWSQTELSALMMGLFGVATLLFVWPLIPLLDATGLEPFEWPIPAEKWEMMMLNAALDTVYNVLLLIGILISSPLVISVGVMMVVPSSMVVDGILHNTRFQPLAYGGVALIVLGFLVLKLPERMLHRAMRALGCGSCLPAEHAEPRPNPQGKRLADKQPTVQ</sequence>
<feature type="region of interest" description="Disordered" evidence="1">
    <location>
        <begin position="228"/>
        <end position="261"/>
    </location>
</feature>
<protein>
    <recommendedName>
        <fullName evidence="5">EamA domain-containing protein</fullName>
    </recommendedName>
</protein>
<feature type="transmembrane region" description="Helical" evidence="2">
    <location>
        <begin position="41"/>
        <end position="62"/>
    </location>
</feature>
<keyword evidence="2" id="KW-0472">Membrane</keyword>
<dbReference type="InterPro" id="IPR026505">
    <property type="entry name" value="Solute_c_fam_35_mem_F3/F4"/>
</dbReference>
<keyword evidence="2" id="KW-1133">Transmembrane helix</keyword>
<proteinExistence type="predicted"/>
<feature type="transmembrane region" description="Helical" evidence="2">
    <location>
        <begin position="140"/>
        <end position="158"/>
    </location>
</feature>
<dbReference type="EMBL" id="VLTM01000005">
    <property type="protein sequence ID" value="KAA0167492.1"/>
    <property type="molecule type" value="Genomic_DNA"/>
</dbReference>
<evidence type="ECO:0000256" key="1">
    <source>
        <dbReference type="SAM" id="MobiDB-lite"/>
    </source>
</evidence>
<feature type="transmembrane region" description="Helical" evidence="2">
    <location>
        <begin position="437"/>
        <end position="455"/>
    </location>
</feature>
<feature type="compositionally biased region" description="Low complexity" evidence="1">
    <location>
        <begin position="252"/>
        <end position="261"/>
    </location>
</feature>
<evidence type="ECO:0000256" key="2">
    <source>
        <dbReference type="SAM" id="Phobius"/>
    </source>
</evidence>
<reference evidence="3 4" key="1">
    <citation type="submission" date="2019-07" db="EMBL/GenBank/DDBJ databases">
        <title>Genomes of Cafeteria roenbergensis.</title>
        <authorList>
            <person name="Fischer M.G."/>
            <person name="Hackl T."/>
            <person name="Roman M."/>
        </authorList>
    </citation>
    <scope>NUCLEOTIDE SEQUENCE [LARGE SCALE GENOMIC DNA]</scope>
    <source>
        <strain evidence="3 4">Cflag</strain>
    </source>
</reference>
<accession>A0A5A8DQ33</accession>
<gene>
    <name evidence="3" type="ORF">FNF31_00931</name>
</gene>
<feature type="transmembrane region" description="Helical" evidence="2">
    <location>
        <begin position="106"/>
        <end position="128"/>
    </location>
</feature>
<feature type="transmembrane region" description="Helical" evidence="2">
    <location>
        <begin position="167"/>
        <end position="186"/>
    </location>
</feature>